<reference evidence="2 3" key="1">
    <citation type="submission" date="2020-08" db="EMBL/GenBank/DDBJ databases">
        <title>Genomic Encyclopedia of Type Strains, Phase IV (KMG-IV): sequencing the most valuable type-strain genomes for metagenomic binning, comparative biology and taxonomic classification.</title>
        <authorList>
            <person name="Goeker M."/>
        </authorList>
    </citation>
    <scope>NUCLEOTIDE SEQUENCE [LARGE SCALE GENOMIC DNA]</scope>
    <source>
        <strain evidence="2 3">DSM 28538</strain>
    </source>
</reference>
<comment type="caution">
    <text evidence="2">The sequence shown here is derived from an EMBL/GenBank/DDBJ whole genome shotgun (WGS) entry which is preliminary data.</text>
</comment>
<keyword evidence="1" id="KW-0472">Membrane</keyword>
<keyword evidence="1" id="KW-1133">Transmembrane helix</keyword>
<feature type="transmembrane region" description="Helical" evidence="1">
    <location>
        <begin position="6"/>
        <end position="31"/>
    </location>
</feature>
<organism evidence="2 3">
    <name type="scientific">Bartonella callosciuri</name>
    <dbReference type="NCBI Taxonomy" id="686223"/>
    <lineage>
        <taxon>Bacteria</taxon>
        <taxon>Pseudomonadati</taxon>
        <taxon>Pseudomonadota</taxon>
        <taxon>Alphaproteobacteria</taxon>
        <taxon>Hyphomicrobiales</taxon>
        <taxon>Bartonellaceae</taxon>
        <taxon>Bartonella</taxon>
    </lineage>
</organism>
<dbReference type="AlphaFoldDB" id="A0A840NQZ4"/>
<gene>
    <name evidence="2" type="ORF">HNQ69_000622</name>
</gene>
<evidence type="ECO:0000313" key="2">
    <source>
        <dbReference type="EMBL" id="MBB5073501.1"/>
    </source>
</evidence>
<evidence type="ECO:0000313" key="3">
    <source>
        <dbReference type="Proteomes" id="UP000561417"/>
    </source>
</evidence>
<proteinExistence type="predicted"/>
<name>A0A840NQZ4_9HYPH</name>
<evidence type="ECO:0000256" key="1">
    <source>
        <dbReference type="SAM" id="Phobius"/>
    </source>
</evidence>
<accession>A0A840NQZ4</accession>
<sequence>MDEIGFWFAFWAFLGTVVFSYGLPHLLPFLFF</sequence>
<dbReference type="Proteomes" id="UP000561417">
    <property type="component" value="Unassembled WGS sequence"/>
</dbReference>
<keyword evidence="1" id="KW-0812">Transmembrane</keyword>
<keyword evidence="3" id="KW-1185">Reference proteome</keyword>
<dbReference type="EMBL" id="JACHIM010000002">
    <property type="protein sequence ID" value="MBB5073501.1"/>
    <property type="molecule type" value="Genomic_DNA"/>
</dbReference>
<protein>
    <submittedName>
        <fullName evidence="2">Uncharacterized protein</fullName>
    </submittedName>
</protein>